<reference evidence="1" key="1">
    <citation type="submission" date="2018-05" db="EMBL/GenBank/DDBJ databases">
        <authorList>
            <person name="Lanie J.A."/>
            <person name="Ng W.-L."/>
            <person name="Kazmierczak K.M."/>
            <person name="Andrzejewski T.M."/>
            <person name="Davidsen T.M."/>
            <person name="Wayne K.J."/>
            <person name="Tettelin H."/>
            <person name="Glass J.I."/>
            <person name="Rusch D."/>
            <person name="Podicherti R."/>
            <person name="Tsui H.-C.T."/>
            <person name="Winkler M.E."/>
        </authorList>
    </citation>
    <scope>NUCLEOTIDE SEQUENCE</scope>
</reference>
<sequence length="188" mass="21645">MVEVYKDILNPAEYEVLETTFTSDEFSWYFSPHHLDSKFNSEEPDLWHFTHSIFDDRQTSIVHGGIRGDSKVLAQQNSPFYQITTESIISFMERVHGTSQLQRCKANLYTNQGKQVHYNDHVDQADYGEKEILIAILSIGESNGGTVVGDTFYESYKNQLIVLNNVPHHGVSQTDSQTRICINYNFER</sequence>
<proteinExistence type="predicted"/>
<dbReference type="EMBL" id="UINC01191413">
    <property type="protein sequence ID" value="SVE06050.1"/>
    <property type="molecule type" value="Genomic_DNA"/>
</dbReference>
<name>A0A383AEM1_9ZZZZ</name>
<organism evidence="1">
    <name type="scientific">marine metagenome</name>
    <dbReference type="NCBI Taxonomy" id="408172"/>
    <lineage>
        <taxon>unclassified sequences</taxon>
        <taxon>metagenomes</taxon>
        <taxon>ecological metagenomes</taxon>
    </lineage>
</organism>
<evidence type="ECO:0008006" key="2">
    <source>
        <dbReference type="Google" id="ProtNLM"/>
    </source>
</evidence>
<gene>
    <name evidence="1" type="ORF">METZ01_LOCUS458904</name>
</gene>
<dbReference type="AlphaFoldDB" id="A0A383AEM1"/>
<protein>
    <recommendedName>
        <fullName evidence="2">Prolyl 4-hydroxylase alpha subunit Fe(2+) 2OG dioxygenase domain-containing protein</fullName>
    </recommendedName>
</protein>
<accession>A0A383AEM1</accession>
<evidence type="ECO:0000313" key="1">
    <source>
        <dbReference type="EMBL" id="SVE06050.1"/>
    </source>
</evidence>